<dbReference type="InterPro" id="IPR029044">
    <property type="entry name" value="Nucleotide-diphossugar_trans"/>
</dbReference>
<dbReference type="GO" id="GO:0016757">
    <property type="term" value="F:glycosyltransferase activity"/>
    <property type="evidence" value="ECO:0007669"/>
    <property type="project" value="UniProtKB-KW"/>
</dbReference>
<dbReference type="Pfam" id="PF00535">
    <property type="entry name" value="Glycos_transf_2"/>
    <property type="match status" value="1"/>
</dbReference>
<comment type="similarity">
    <text evidence="1">Belongs to the glycosyltransferase 2 family.</text>
</comment>
<dbReference type="SUPFAM" id="SSF53448">
    <property type="entry name" value="Nucleotide-diphospho-sugar transferases"/>
    <property type="match status" value="1"/>
</dbReference>
<keyword evidence="2" id="KW-0328">Glycosyltransferase</keyword>
<gene>
    <name evidence="5" type="ORF">DSCOOX_15060</name>
</gene>
<keyword evidence="6" id="KW-1185">Reference proteome</keyword>
<proteinExistence type="inferred from homology"/>
<dbReference type="Gene3D" id="3.90.550.10">
    <property type="entry name" value="Spore Coat Polysaccharide Biosynthesis Protein SpsA, Chain A"/>
    <property type="match status" value="1"/>
</dbReference>
<dbReference type="EMBL" id="AP021879">
    <property type="protein sequence ID" value="BBO88326.1"/>
    <property type="molecule type" value="Genomic_DNA"/>
</dbReference>
<evidence type="ECO:0000256" key="3">
    <source>
        <dbReference type="ARBA" id="ARBA00022679"/>
    </source>
</evidence>
<dbReference type="Proteomes" id="UP000422108">
    <property type="component" value="Chromosome"/>
</dbReference>
<reference evidence="5 6" key="1">
    <citation type="submission" date="2019-11" db="EMBL/GenBank/DDBJ databases">
        <title>Comparative genomics of hydrocarbon-degrading Desulfosarcina strains.</title>
        <authorList>
            <person name="Watanabe M."/>
            <person name="Kojima H."/>
            <person name="Fukui M."/>
        </authorList>
    </citation>
    <scope>NUCLEOTIDE SEQUENCE [LARGE SCALE GENOMIC DNA]</scope>
    <source>
        <strain evidence="6">oXyS1</strain>
    </source>
</reference>
<organism evidence="5 6">
    <name type="scientific">Desulfosarcina ovata subsp. ovata</name>
    <dbReference type="NCBI Taxonomy" id="2752305"/>
    <lineage>
        <taxon>Bacteria</taxon>
        <taxon>Pseudomonadati</taxon>
        <taxon>Thermodesulfobacteriota</taxon>
        <taxon>Desulfobacteria</taxon>
        <taxon>Desulfobacterales</taxon>
        <taxon>Desulfosarcinaceae</taxon>
        <taxon>Desulfosarcina</taxon>
    </lineage>
</organism>
<dbReference type="InterPro" id="IPR050834">
    <property type="entry name" value="Glycosyltransf_2"/>
</dbReference>
<accession>A0A5K8A799</accession>
<feature type="domain" description="Glycosyltransferase 2-like" evidence="4">
    <location>
        <begin position="13"/>
        <end position="170"/>
    </location>
</feature>
<name>A0A5K8A799_9BACT</name>
<evidence type="ECO:0000313" key="5">
    <source>
        <dbReference type="EMBL" id="BBO88326.1"/>
    </source>
</evidence>
<sequence length="319" mass="36417">MQQDTTKTSPTVTVLMSAYGVDAFLHQAVESVLCQDYEDFEFLIIDDASPQDIATELKCYGDLRMKIVRNEYNLGLTRSLNKGLQMACGRYIARMDADDISLPQRLKIQVNYMEKHPEIGLLGGQADCIDGDGNIVFQERHPTDELLLRWLLLFINPFWHSSIMLRASVLKLIGGYNNCVRYAQDYDLWHRLAPHTRFAQLCEPVILYRIQGKSITSSCGREQEAIALNIIRNALQILKCNDMVDDDIRGVREILINLPACHANEKSIKIMCSSIGMFAKFHKLTFDHELAIKNYAKKKMHVFLRNNQISLDKSKDSGI</sequence>
<protein>
    <recommendedName>
        <fullName evidence="4">Glycosyltransferase 2-like domain-containing protein</fullName>
    </recommendedName>
</protein>
<dbReference type="AlphaFoldDB" id="A0A5K8A799"/>
<dbReference type="PANTHER" id="PTHR43685:SF5">
    <property type="entry name" value="GLYCOSYLTRANSFERASE EPSE-RELATED"/>
    <property type="match status" value="1"/>
</dbReference>
<dbReference type="InterPro" id="IPR001173">
    <property type="entry name" value="Glyco_trans_2-like"/>
</dbReference>
<evidence type="ECO:0000259" key="4">
    <source>
        <dbReference type="Pfam" id="PF00535"/>
    </source>
</evidence>
<evidence type="ECO:0000256" key="2">
    <source>
        <dbReference type="ARBA" id="ARBA00022676"/>
    </source>
</evidence>
<keyword evidence="3" id="KW-0808">Transferase</keyword>
<evidence type="ECO:0000256" key="1">
    <source>
        <dbReference type="ARBA" id="ARBA00006739"/>
    </source>
</evidence>
<dbReference type="PANTHER" id="PTHR43685">
    <property type="entry name" value="GLYCOSYLTRANSFERASE"/>
    <property type="match status" value="1"/>
</dbReference>
<evidence type="ECO:0000313" key="6">
    <source>
        <dbReference type="Proteomes" id="UP000422108"/>
    </source>
</evidence>